<feature type="domain" description="Semialdehyde dehydrogenase NAD-binding" evidence="7">
    <location>
        <begin position="5"/>
        <end position="106"/>
    </location>
</feature>
<dbReference type="EC" id="1.2.1.38" evidence="6"/>
<dbReference type="GO" id="GO:0003942">
    <property type="term" value="F:N-acetyl-gamma-glutamyl-phosphate reductase activity"/>
    <property type="evidence" value="ECO:0007669"/>
    <property type="project" value="UniProtKB-UniRule"/>
</dbReference>
<dbReference type="InterPro" id="IPR036291">
    <property type="entry name" value="NAD(P)-bd_dom_sf"/>
</dbReference>
<keyword evidence="3 6" id="KW-0028">Amino-acid biosynthesis</keyword>
<comment type="pathway">
    <text evidence="6">Amino-acid biosynthesis; L-arginine biosynthesis; N(2)-acetyl-L-ornithine from L-glutamate: step 3/4.</text>
</comment>
<dbReference type="InterPro" id="IPR010136">
    <property type="entry name" value="AGPR_type-2"/>
</dbReference>
<dbReference type="RefSeq" id="WP_180153927.1">
    <property type="nucleotide sequence ID" value="NZ_JACCEM010000002.1"/>
</dbReference>
<name>A0A853FS02_9BURK</name>
<evidence type="ECO:0000313" key="8">
    <source>
        <dbReference type="EMBL" id="NYT48644.1"/>
    </source>
</evidence>
<evidence type="ECO:0000313" key="9">
    <source>
        <dbReference type="Proteomes" id="UP000559809"/>
    </source>
</evidence>
<dbReference type="Pfam" id="PF01118">
    <property type="entry name" value="Semialdhyde_dh"/>
    <property type="match status" value="1"/>
</dbReference>
<comment type="subcellular location">
    <subcellularLocation>
        <location evidence="6">Cytoplasm</location>
    </subcellularLocation>
</comment>
<evidence type="ECO:0000256" key="1">
    <source>
        <dbReference type="ARBA" id="ARBA00022490"/>
    </source>
</evidence>
<reference evidence="8 9" key="1">
    <citation type="submission" date="2020-07" db="EMBL/GenBank/DDBJ databases">
        <title>Taxonomic revisions and descriptions of new bacterial species based on genomic comparisons in the high-G+C-content subgroup of the family Alcaligenaceae.</title>
        <authorList>
            <person name="Szabo A."/>
            <person name="Felfoldi T."/>
        </authorList>
    </citation>
    <scope>NUCLEOTIDE SEQUENCE [LARGE SCALE GENOMIC DNA]</scope>
    <source>
        <strain evidence="8 9">LMG 24012</strain>
    </source>
</reference>
<keyword evidence="1 6" id="KW-0963">Cytoplasm</keyword>
<comment type="caution">
    <text evidence="8">The sequence shown here is derived from an EMBL/GenBank/DDBJ whole genome shotgun (WGS) entry which is preliminary data.</text>
</comment>
<keyword evidence="2 6" id="KW-0055">Arginine biosynthesis</keyword>
<dbReference type="GO" id="GO:0051287">
    <property type="term" value="F:NAD binding"/>
    <property type="evidence" value="ECO:0007669"/>
    <property type="project" value="InterPro"/>
</dbReference>
<dbReference type="CDD" id="cd17896">
    <property type="entry name" value="AGPR_2_N"/>
    <property type="match status" value="1"/>
</dbReference>
<dbReference type="SUPFAM" id="SSF51735">
    <property type="entry name" value="NAD(P)-binding Rossmann-fold domains"/>
    <property type="match status" value="1"/>
</dbReference>
<dbReference type="HAMAP" id="MF_01110">
    <property type="entry name" value="ArgC_type2"/>
    <property type="match status" value="1"/>
</dbReference>
<organism evidence="8 9">
    <name type="scientific">Parapusillimonas granuli</name>
    <dbReference type="NCBI Taxonomy" id="380911"/>
    <lineage>
        <taxon>Bacteria</taxon>
        <taxon>Pseudomonadati</taxon>
        <taxon>Pseudomonadota</taxon>
        <taxon>Betaproteobacteria</taxon>
        <taxon>Burkholderiales</taxon>
        <taxon>Alcaligenaceae</taxon>
        <taxon>Parapusillimonas</taxon>
    </lineage>
</organism>
<comment type="similarity">
    <text evidence="6">Belongs to the NAGSA dehydrogenase family. Type 2 subfamily.</text>
</comment>
<dbReference type="SUPFAM" id="SSF55347">
    <property type="entry name" value="Glyceraldehyde-3-phosphate dehydrogenase-like, C-terminal domain"/>
    <property type="match status" value="1"/>
</dbReference>
<comment type="function">
    <text evidence="6">Catalyzes the NADPH-dependent reduction of N-acetyl-5-glutamyl phosphate to yield N-acetyl-L-glutamate 5-semialdehyde.</text>
</comment>
<dbReference type="SMART" id="SM00859">
    <property type="entry name" value="Semialdhyde_dh"/>
    <property type="match status" value="1"/>
</dbReference>
<evidence type="ECO:0000259" key="7">
    <source>
        <dbReference type="SMART" id="SM00859"/>
    </source>
</evidence>
<dbReference type="PANTHER" id="PTHR32338">
    <property type="entry name" value="N-ACETYL-GAMMA-GLUTAMYL-PHOSPHATE REDUCTASE, CHLOROPLASTIC-RELATED-RELATED"/>
    <property type="match status" value="1"/>
</dbReference>
<dbReference type="InterPro" id="IPR000534">
    <property type="entry name" value="Semialdehyde_DH_NAD-bd"/>
</dbReference>
<dbReference type="AlphaFoldDB" id="A0A853FS02"/>
<dbReference type="UniPathway" id="UPA00068">
    <property type="reaction ID" value="UER00108"/>
</dbReference>
<evidence type="ECO:0000256" key="2">
    <source>
        <dbReference type="ARBA" id="ARBA00022571"/>
    </source>
</evidence>
<gene>
    <name evidence="6 8" type="primary">argC</name>
    <name evidence="8" type="ORF">H0A72_04910</name>
</gene>
<sequence>MALPRIFIDGDQGTTGLQIHERLRERTGILLQTLPGAQRKDKPRRAEALNNCDIAILCLPDDAAREAVAMVENSSVRVIDASSAHRIEPGWTYGFPEMSPEQTDEIRRASRITNPGCYPTGAIGLLRPLVEAGLLPPDYPLSIHAVSGYSGGGRAVVDLHEADPGHAPAFQVYGLGLKHKHVPEIQRYAGLSAPPVFVPAYAAYRQGIVLSVPLQRRLLPPGADAPALHACLARRYARSKHVRVLPLVASSALERLDPQHLNATNDMELAVFSNPESGHVLLTAVFDNLGKGAAGAAVQNLDLMLGLGPGDAA</sequence>
<dbReference type="Pfam" id="PF22698">
    <property type="entry name" value="Semialdhyde_dhC_1"/>
    <property type="match status" value="1"/>
</dbReference>
<dbReference type="Gene3D" id="3.40.50.720">
    <property type="entry name" value="NAD(P)-binding Rossmann-like Domain"/>
    <property type="match status" value="1"/>
</dbReference>
<accession>A0A853FS02</accession>
<dbReference type="CDD" id="cd23935">
    <property type="entry name" value="AGPR_2_C"/>
    <property type="match status" value="1"/>
</dbReference>
<dbReference type="InterPro" id="IPR050085">
    <property type="entry name" value="AGPR"/>
</dbReference>
<dbReference type="PANTHER" id="PTHR32338:SF10">
    <property type="entry name" value="N-ACETYL-GAMMA-GLUTAMYL-PHOSPHATE REDUCTASE, CHLOROPLASTIC-RELATED"/>
    <property type="match status" value="1"/>
</dbReference>
<dbReference type="GO" id="GO:0005737">
    <property type="term" value="C:cytoplasm"/>
    <property type="evidence" value="ECO:0007669"/>
    <property type="project" value="UniProtKB-SubCell"/>
</dbReference>
<protein>
    <recommendedName>
        <fullName evidence="6">N-acetyl-gamma-glutamyl-phosphate reductase</fullName>
        <shortName evidence="6">AGPR</shortName>
        <ecNumber evidence="6">1.2.1.38</ecNumber>
    </recommendedName>
    <alternativeName>
        <fullName evidence="6">N-acetyl-glutamate semialdehyde dehydrogenase</fullName>
        <shortName evidence="6">NAGSA dehydrogenase</shortName>
    </alternativeName>
</protein>
<keyword evidence="4 6" id="KW-0521">NADP</keyword>
<dbReference type="NCBIfam" id="TIGR01851">
    <property type="entry name" value="argC_other"/>
    <property type="match status" value="1"/>
</dbReference>
<dbReference type="GO" id="GO:0006526">
    <property type="term" value="P:L-arginine biosynthetic process"/>
    <property type="evidence" value="ECO:0007669"/>
    <property type="project" value="UniProtKB-UniRule"/>
</dbReference>
<comment type="catalytic activity">
    <reaction evidence="6">
        <text>N-acetyl-L-glutamate 5-semialdehyde + phosphate + NADP(+) = N-acetyl-L-glutamyl 5-phosphate + NADPH + H(+)</text>
        <dbReference type="Rhea" id="RHEA:21588"/>
        <dbReference type="ChEBI" id="CHEBI:15378"/>
        <dbReference type="ChEBI" id="CHEBI:29123"/>
        <dbReference type="ChEBI" id="CHEBI:43474"/>
        <dbReference type="ChEBI" id="CHEBI:57783"/>
        <dbReference type="ChEBI" id="CHEBI:57936"/>
        <dbReference type="ChEBI" id="CHEBI:58349"/>
        <dbReference type="EC" id="1.2.1.38"/>
    </reaction>
</comment>
<evidence type="ECO:0000256" key="6">
    <source>
        <dbReference type="HAMAP-Rule" id="MF_01110"/>
    </source>
</evidence>
<evidence type="ECO:0000256" key="5">
    <source>
        <dbReference type="ARBA" id="ARBA00023002"/>
    </source>
</evidence>
<evidence type="ECO:0000256" key="3">
    <source>
        <dbReference type="ARBA" id="ARBA00022605"/>
    </source>
</evidence>
<feature type="active site" evidence="6">
    <location>
        <position position="117"/>
    </location>
</feature>
<proteinExistence type="inferred from homology"/>
<keyword evidence="9" id="KW-1185">Reference proteome</keyword>
<dbReference type="InterPro" id="IPR058924">
    <property type="entry name" value="AGPR_dimerisation_dom"/>
</dbReference>
<dbReference type="Proteomes" id="UP000559809">
    <property type="component" value="Unassembled WGS sequence"/>
</dbReference>
<evidence type="ECO:0000256" key="4">
    <source>
        <dbReference type="ARBA" id="ARBA00022857"/>
    </source>
</evidence>
<keyword evidence="5 6" id="KW-0560">Oxidoreductase</keyword>
<dbReference type="Gene3D" id="3.30.360.10">
    <property type="entry name" value="Dihydrodipicolinate Reductase, domain 2"/>
    <property type="match status" value="1"/>
</dbReference>
<dbReference type="EMBL" id="JACCEM010000002">
    <property type="protein sequence ID" value="NYT48644.1"/>
    <property type="molecule type" value="Genomic_DNA"/>
</dbReference>